<evidence type="ECO:0000256" key="1">
    <source>
        <dbReference type="ARBA" id="ARBA00004141"/>
    </source>
</evidence>
<feature type="transmembrane region" description="Helical" evidence="5">
    <location>
        <begin position="175"/>
        <end position="195"/>
    </location>
</feature>
<evidence type="ECO:0000256" key="2">
    <source>
        <dbReference type="ARBA" id="ARBA00022692"/>
    </source>
</evidence>
<keyword evidence="4 5" id="KW-0472">Membrane</keyword>
<dbReference type="GO" id="GO:0016020">
    <property type="term" value="C:membrane"/>
    <property type="evidence" value="ECO:0007669"/>
    <property type="project" value="UniProtKB-SubCell"/>
</dbReference>
<protein>
    <submittedName>
        <fullName evidence="6">Uncharacterized protein</fullName>
    </submittedName>
</protein>
<evidence type="ECO:0000256" key="5">
    <source>
        <dbReference type="SAM" id="Phobius"/>
    </source>
</evidence>
<dbReference type="AlphaFoldDB" id="A0A7S1RFX5"/>
<evidence type="ECO:0000256" key="3">
    <source>
        <dbReference type="ARBA" id="ARBA00022989"/>
    </source>
</evidence>
<proteinExistence type="predicted"/>
<gene>
    <name evidence="6" type="ORF">ACAT0790_LOCUS41555</name>
</gene>
<dbReference type="Pfam" id="PF01027">
    <property type="entry name" value="Bax1-I"/>
    <property type="match status" value="1"/>
</dbReference>
<sequence length="277" mass="30754">MQGNNADPELTGLLVQDAVTVQGQPPKVREQFVKKAIVIVCLQAVVALGIASPMLFKWTGALHAIFSPCKTAIRVIDVLCIMVLAVQFCHNNYAGGRMELGRRKYMKMMQSTPWNYLFLLVYAVLSGLFMGFCSWLVTPRTAIILGVAGLSAAGALSAFAIFTERDFSTVNMTRFLMALILCTIVTFSFHLPKAVERAVDWAWAVFFLSFLVQHTQLIFGTARPREQSLQYTIDMYAYASYVLYCIYINSYVCLLRALQVAPWSDALAAGLCPSGKE</sequence>
<feature type="transmembrane region" description="Helical" evidence="5">
    <location>
        <begin position="201"/>
        <end position="223"/>
    </location>
</feature>
<feature type="transmembrane region" description="Helical" evidence="5">
    <location>
        <begin position="71"/>
        <end position="93"/>
    </location>
</feature>
<feature type="transmembrane region" description="Helical" evidence="5">
    <location>
        <begin position="36"/>
        <end position="56"/>
    </location>
</feature>
<dbReference type="InterPro" id="IPR006214">
    <property type="entry name" value="Bax_inhibitor_1-related"/>
</dbReference>
<accession>A0A7S1RFX5</accession>
<evidence type="ECO:0000256" key="4">
    <source>
        <dbReference type="ARBA" id="ARBA00023136"/>
    </source>
</evidence>
<keyword evidence="2 5" id="KW-0812">Transmembrane</keyword>
<dbReference type="EMBL" id="HBGE01069323">
    <property type="protein sequence ID" value="CAD9164789.1"/>
    <property type="molecule type" value="Transcribed_RNA"/>
</dbReference>
<reference evidence="6" key="1">
    <citation type="submission" date="2021-01" db="EMBL/GenBank/DDBJ databases">
        <authorList>
            <person name="Corre E."/>
            <person name="Pelletier E."/>
            <person name="Niang G."/>
            <person name="Scheremetjew M."/>
            <person name="Finn R."/>
            <person name="Kale V."/>
            <person name="Holt S."/>
            <person name="Cochrane G."/>
            <person name="Meng A."/>
            <person name="Brown T."/>
            <person name="Cohen L."/>
        </authorList>
    </citation>
    <scope>NUCLEOTIDE SEQUENCE</scope>
    <source>
        <strain evidence="6">OF101</strain>
    </source>
</reference>
<feature type="transmembrane region" description="Helical" evidence="5">
    <location>
        <begin position="235"/>
        <end position="258"/>
    </location>
</feature>
<evidence type="ECO:0000313" key="6">
    <source>
        <dbReference type="EMBL" id="CAD9164789.1"/>
    </source>
</evidence>
<name>A0A7S1RFX5_ALECA</name>
<organism evidence="6">
    <name type="scientific">Alexandrium catenella</name>
    <name type="common">Red tide dinoflagellate</name>
    <name type="synonym">Gonyaulax catenella</name>
    <dbReference type="NCBI Taxonomy" id="2925"/>
    <lineage>
        <taxon>Eukaryota</taxon>
        <taxon>Sar</taxon>
        <taxon>Alveolata</taxon>
        <taxon>Dinophyceae</taxon>
        <taxon>Gonyaulacales</taxon>
        <taxon>Pyrocystaceae</taxon>
        <taxon>Alexandrium</taxon>
    </lineage>
</organism>
<comment type="subcellular location">
    <subcellularLocation>
        <location evidence="1">Membrane</location>
        <topology evidence="1">Multi-pass membrane protein</topology>
    </subcellularLocation>
</comment>
<feature type="transmembrane region" description="Helical" evidence="5">
    <location>
        <begin position="114"/>
        <end position="137"/>
    </location>
</feature>
<keyword evidence="3 5" id="KW-1133">Transmembrane helix</keyword>
<feature type="transmembrane region" description="Helical" evidence="5">
    <location>
        <begin position="143"/>
        <end position="163"/>
    </location>
</feature>